<sequence length="37" mass="4301">MCHMDRHITSTDCNLTVNTIYELCLFQSDHDSSLEQV</sequence>
<evidence type="ECO:0000313" key="1">
    <source>
        <dbReference type="EMBL" id="MBW83731.1"/>
    </source>
</evidence>
<proteinExistence type="predicted"/>
<reference evidence="1" key="1">
    <citation type="submission" date="2018-02" db="EMBL/GenBank/DDBJ databases">
        <title>Rhizophora mucronata_Transcriptome.</title>
        <authorList>
            <person name="Meera S.P."/>
            <person name="Sreeshan A."/>
            <person name="Augustine A."/>
        </authorList>
    </citation>
    <scope>NUCLEOTIDE SEQUENCE</scope>
    <source>
        <tissue evidence="1">Leaf</tissue>
    </source>
</reference>
<name>A0A2P2IR73_RHIMU</name>
<dbReference type="AlphaFoldDB" id="A0A2P2IR73"/>
<organism evidence="1">
    <name type="scientific">Rhizophora mucronata</name>
    <name type="common">Asiatic mangrove</name>
    <dbReference type="NCBI Taxonomy" id="61149"/>
    <lineage>
        <taxon>Eukaryota</taxon>
        <taxon>Viridiplantae</taxon>
        <taxon>Streptophyta</taxon>
        <taxon>Embryophyta</taxon>
        <taxon>Tracheophyta</taxon>
        <taxon>Spermatophyta</taxon>
        <taxon>Magnoliopsida</taxon>
        <taxon>eudicotyledons</taxon>
        <taxon>Gunneridae</taxon>
        <taxon>Pentapetalae</taxon>
        <taxon>rosids</taxon>
        <taxon>fabids</taxon>
        <taxon>Malpighiales</taxon>
        <taxon>Rhizophoraceae</taxon>
        <taxon>Rhizophora</taxon>
    </lineage>
</organism>
<dbReference type="EMBL" id="GGEC01003248">
    <property type="protein sequence ID" value="MBW83731.1"/>
    <property type="molecule type" value="Transcribed_RNA"/>
</dbReference>
<protein>
    <submittedName>
        <fullName evidence="1">Uncharacterized protein</fullName>
    </submittedName>
</protein>
<accession>A0A2P2IR73</accession>